<evidence type="ECO:0000256" key="1">
    <source>
        <dbReference type="ARBA" id="ARBA00023015"/>
    </source>
</evidence>
<name>A0A6N7C022_9GAMM</name>
<evidence type="ECO:0000259" key="4">
    <source>
        <dbReference type="PROSITE" id="PS50943"/>
    </source>
</evidence>
<dbReference type="PROSITE" id="PS50943">
    <property type="entry name" value="HTH_CROC1"/>
    <property type="match status" value="1"/>
</dbReference>
<dbReference type="InterPro" id="IPR039418">
    <property type="entry name" value="LexA-like"/>
</dbReference>
<keyword evidence="2" id="KW-0238">DNA-binding</keyword>
<dbReference type="EMBL" id="VZIZ01000007">
    <property type="protein sequence ID" value="KAF0569559.1"/>
    <property type="molecule type" value="Genomic_DNA"/>
</dbReference>
<gene>
    <name evidence="5" type="ORF">FQV37_2585</name>
</gene>
<dbReference type="InterPro" id="IPR015927">
    <property type="entry name" value="Peptidase_S24_S26A/B/C"/>
</dbReference>
<evidence type="ECO:0000313" key="5">
    <source>
        <dbReference type="EMBL" id="KAF0569559.1"/>
    </source>
</evidence>
<proteinExistence type="predicted"/>
<dbReference type="GO" id="GO:0003677">
    <property type="term" value="F:DNA binding"/>
    <property type="evidence" value="ECO:0007669"/>
    <property type="project" value="UniProtKB-KW"/>
</dbReference>
<evidence type="ECO:0000256" key="2">
    <source>
        <dbReference type="ARBA" id="ARBA00023125"/>
    </source>
</evidence>
<keyword evidence="3" id="KW-0804">Transcription</keyword>
<protein>
    <submittedName>
        <fullName evidence="5">Phage repressor</fullName>
    </submittedName>
</protein>
<keyword evidence="1" id="KW-0805">Transcription regulation</keyword>
<dbReference type="CDD" id="cd00093">
    <property type="entry name" value="HTH_XRE"/>
    <property type="match status" value="1"/>
</dbReference>
<dbReference type="Gene3D" id="2.10.109.10">
    <property type="entry name" value="Umud Fragment, subunit A"/>
    <property type="match status" value="1"/>
</dbReference>
<evidence type="ECO:0000256" key="3">
    <source>
        <dbReference type="ARBA" id="ARBA00023163"/>
    </source>
</evidence>
<evidence type="ECO:0000313" key="6">
    <source>
        <dbReference type="Proteomes" id="UP000471465"/>
    </source>
</evidence>
<dbReference type="SUPFAM" id="SSF51306">
    <property type="entry name" value="LexA/Signal peptidase"/>
    <property type="match status" value="1"/>
</dbReference>
<organism evidence="5 6">
    <name type="scientific">Psychrobacter nivimaris</name>
    <dbReference type="NCBI Taxonomy" id="281738"/>
    <lineage>
        <taxon>Bacteria</taxon>
        <taxon>Pseudomonadati</taxon>
        <taxon>Pseudomonadota</taxon>
        <taxon>Gammaproteobacteria</taxon>
        <taxon>Moraxellales</taxon>
        <taxon>Moraxellaceae</taxon>
        <taxon>Psychrobacter</taxon>
    </lineage>
</organism>
<dbReference type="InterPro" id="IPR001387">
    <property type="entry name" value="Cro/C1-type_HTH"/>
</dbReference>
<dbReference type="Proteomes" id="UP000471465">
    <property type="component" value="Unassembled WGS sequence"/>
</dbReference>
<dbReference type="SMART" id="SM00530">
    <property type="entry name" value="HTH_XRE"/>
    <property type="match status" value="1"/>
</dbReference>
<sequence>MNIESLGDRVKKARKHAGLTQVQLAKKVKTSQGAISDIENGRNKESSSLYDIAKSTGVSADWLINNHGEMLDTPKTASIDELRAQIDQMQSKGEDGLLNIPVDTQRVAMTENPSMVPILSWVAAGSWSNVEAVTFDDAIGRVSRPAKLSKNGFALIVRGESMLPKFDPGDIIYVEPETGLFALKNNDLVIVQCNDDTEATFKQLVIGETSKDMYLRPLNPNWHEQRMMPMGDCNLVGKVIGKYVEY</sequence>
<dbReference type="RefSeq" id="WP_160021233.1">
    <property type="nucleotide sequence ID" value="NZ_VZIZ01000007.1"/>
</dbReference>
<accession>A0A6N7C022</accession>
<dbReference type="Pfam" id="PF00717">
    <property type="entry name" value="Peptidase_S24"/>
    <property type="match status" value="1"/>
</dbReference>
<comment type="caution">
    <text evidence="5">The sequence shown here is derived from an EMBL/GenBank/DDBJ whole genome shotgun (WGS) entry which is preliminary data.</text>
</comment>
<dbReference type="CDD" id="cd06529">
    <property type="entry name" value="S24_LexA-like"/>
    <property type="match status" value="1"/>
</dbReference>
<dbReference type="Pfam" id="PF01381">
    <property type="entry name" value="HTH_3"/>
    <property type="match status" value="1"/>
</dbReference>
<dbReference type="AlphaFoldDB" id="A0A6N7C022"/>
<dbReference type="InterPro" id="IPR036286">
    <property type="entry name" value="LexA/Signal_pep-like_sf"/>
</dbReference>
<keyword evidence="6" id="KW-1185">Reference proteome</keyword>
<dbReference type="InterPro" id="IPR010982">
    <property type="entry name" value="Lambda_DNA-bd_dom_sf"/>
</dbReference>
<reference evidence="5 6" key="1">
    <citation type="submission" date="2019-09" db="EMBL/GenBank/DDBJ databases">
        <title>Draft genome sequence of Psychrobacter nivimaris LAMA 639, in search for biotechnological relevant genes.</title>
        <authorList>
            <person name="Lima A.O.S."/>
            <person name="Staloch B.E.K."/>
            <person name="Freitas R.C."/>
            <person name="Niero H."/>
            <person name="Silva M.A.C."/>
        </authorList>
    </citation>
    <scope>NUCLEOTIDE SEQUENCE [LARGE SCALE GENOMIC DNA]</scope>
    <source>
        <strain evidence="5 6">LAMA 639</strain>
    </source>
</reference>
<dbReference type="PANTHER" id="PTHR40661">
    <property type="match status" value="1"/>
</dbReference>
<dbReference type="SUPFAM" id="SSF47413">
    <property type="entry name" value="lambda repressor-like DNA-binding domains"/>
    <property type="match status" value="1"/>
</dbReference>
<dbReference type="Gene3D" id="1.10.260.40">
    <property type="entry name" value="lambda repressor-like DNA-binding domains"/>
    <property type="match status" value="1"/>
</dbReference>
<dbReference type="PANTHER" id="PTHR40661:SF3">
    <property type="entry name" value="FELS-1 PROPHAGE TRANSCRIPTIONAL REGULATOR"/>
    <property type="match status" value="1"/>
</dbReference>
<feature type="domain" description="HTH cro/C1-type" evidence="4">
    <location>
        <begin position="10"/>
        <end position="63"/>
    </location>
</feature>